<dbReference type="AlphaFoldDB" id="A0A5E7QG21"/>
<reference evidence="1 2" key="1">
    <citation type="submission" date="2019-09" db="EMBL/GenBank/DDBJ databases">
        <authorList>
            <person name="Chandra G."/>
            <person name="Truman W A."/>
        </authorList>
    </citation>
    <scope>NUCLEOTIDE SEQUENCE [LARGE SCALE GENOMIC DNA]</scope>
    <source>
        <strain evidence="1">PS880</strain>
    </source>
</reference>
<dbReference type="Proteomes" id="UP000375525">
    <property type="component" value="Unassembled WGS sequence"/>
</dbReference>
<sequence>MFSFSFMRLLSEVFRPSKADASRASQDPVAAPIREELYLPPVYLDLAI</sequence>
<gene>
    <name evidence="1" type="ORF">PS880_06157</name>
</gene>
<organism evidence="1 2">
    <name type="scientific">Pseudomonas fluorescens</name>
    <dbReference type="NCBI Taxonomy" id="294"/>
    <lineage>
        <taxon>Bacteria</taxon>
        <taxon>Pseudomonadati</taxon>
        <taxon>Pseudomonadota</taxon>
        <taxon>Gammaproteobacteria</taxon>
        <taxon>Pseudomonadales</taxon>
        <taxon>Pseudomonadaceae</taxon>
        <taxon>Pseudomonas</taxon>
    </lineage>
</organism>
<protein>
    <submittedName>
        <fullName evidence="1">Uncharacterized protein</fullName>
    </submittedName>
</protein>
<proteinExistence type="predicted"/>
<name>A0A5E7QG21_PSEFL</name>
<accession>A0A5E7QG21</accession>
<dbReference type="EMBL" id="CABVIH010000054">
    <property type="protein sequence ID" value="VVP60475.1"/>
    <property type="molecule type" value="Genomic_DNA"/>
</dbReference>
<evidence type="ECO:0000313" key="1">
    <source>
        <dbReference type="EMBL" id="VVP60475.1"/>
    </source>
</evidence>
<evidence type="ECO:0000313" key="2">
    <source>
        <dbReference type="Proteomes" id="UP000375525"/>
    </source>
</evidence>